<dbReference type="Proteomes" id="UP000054608">
    <property type="component" value="Unassembled WGS sequence"/>
</dbReference>
<dbReference type="OrthoDB" id="5637306at2"/>
<protein>
    <submittedName>
        <fullName evidence="1">Uncharacterized protein</fullName>
    </submittedName>
</protein>
<gene>
    <name evidence="1" type="ORF">Lrub_2022</name>
</gene>
<keyword evidence="2" id="KW-1185">Reference proteome</keyword>
<evidence type="ECO:0000313" key="2">
    <source>
        <dbReference type="Proteomes" id="UP000054608"/>
    </source>
</evidence>
<organism evidence="1 2">
    <name type="scientific">Legionella rubrilucens</name>
    <dbReference type="NCBI Taxonomy" id="458"/>
    <lineage>
        <taxon>Bacteria</taxon>
        <taxon>Pseudomonadati</taxon>
        <taxon>Pseudomonadota</taxon>
        <taxon>Gammaproteobacteria</taxon>
        <taxon>Legionellales</taxon>
        <taxon>Legionellaceae</taxon>
        <taxon>Legionella</taxon>
    </lineage>
</organism>
<dbReference type="RefSeq" id="WP_133134040.1">
    <property type="nucleotide sequence ID" value="NZ_CAAAIN010000002.1"/>
</dbReference>
<evidence type="ECO:0000313" key="1">
    <source>
        <dbReference type="EMBL" id="KTD47100.1"/>
    </source>
</evidence>
<sequence>MTKSLYRDLHQQLPGSWRIRLQNFFSFLPGIKPVDDRVATLRKKLNQARDFQYVDYYHGHSDYFNRRFKTSMVNQSSEETDYLVNAYPPPPLIDPALTVLRSGSGNAAASDLFNDNEMQAAESSTHPKTLDWIVNEAEASQTGSPSQSMAF</sequence>
<name>A0A0W0XRA7_9GAMM</name>
<comment type="caution">
    <text evidence="1">The sequence shown here is derived from an EMBL/GenBank/DDBJ whole genome shotgun (WGS) entry which is preliminary data.</text>
</comment>
<reference evidence="1 2" key="1">
    <citation type="submission" date="2015-11" db="EMBL/GenBank/DDBJ databases">
        <title>Genomic analysis of 38 Legionella species identifies large and diverse effector repertoires.</title>
        <authorList>
            <person name="Burstein D."/>
            <person name="Amaro F."/>
            <person name="Zusman T."/>
            <person name="Lifshitz Z."/>
            <person name="Cohen O."/>
            <person name="Gilbert J.A."/>
            <person name="Pupko T."/>
            <person name="Shuman H.A."/>
            <person name="Segal G."/>
        </authorList>
    </citation>
    <scope>NUCLEOTIDE SEQUENCE [LARGE SCALE GENOMIC DNA]</scope>
    <source>
        <strain evidence="1 2">WA-270A-C2</strain>
    </source>
</reference>
<dbReference type="EMBL" id="LNYT01000020">
    <property type="protein sequence ID" value="KTD47100.1"/>
    <property type="molecule type" value="Genomic_DNA"/>
</dbReference>
<accession>A0A0W0XRA7</accession>
<dbReference type="AlphaFoldDB" id="A0A0W0XRA7"/>
<dbReference type="STRING" id="458.Lrub_2022"/>
<dbReference type="PATRIC" id="fig|458.5.peg.2110"/>
<proteinExistence type="predicted"/>